<dbReference type="InterPro" id="IPR005335">
    <property type="entry name" value="Terminase_ssu"/>
</dbReference>
<evidence type="ECO:0000313" key="3">
    <source>
        <dbReference type="EMBL" id="DAF57404.1"/>
    </source>
</evidence>
<dbReference type="PANTHER" id="PTHR41328:SF2">
    <property type="entry name" value="TERMINASE SMALL SUBUNIT"/>
    <property type="match status" value="1"/>
</dbReference>
<evidence type="ECO:0000256" key="2">
    <source>
        <dbReference type="ARBA" id="ARBA00023219"/>
    </source>
</evidence>
<reference evidence="3" key="1">
    <citation type="journal article" date="2021" name="Proc. Natl. Acad. Sci. U.S.A.">
        <title>A Catalog of Tens of Thousands of Viruses from Human Metagenomes Reveals Hidden Associations with Chronic Diseases.</title>
        <authorList>
            <person name="Tisza M.J."/>
            <person name="Buck C.B."/>
        </authorList>
    </citation>
    <scope>NUCLEOTIDE SEQUENCE</scope>
    <source>
        <strain evidence="3">CtqfO1</strain>
    </source>
</reference>
<keyword evidence="1" id="KW-1188">Viral release from host cell</keyword>
<keyword evidence="2" id="KW-0231">Viral genome packaging</keyword>
<proteinExistence type="predicted"/>
<name>A0A8S5T210_9CAUD</name>
<dbReference type="GO" id="GO:0051276">
    <property type="term" value="P:chromosome organization"/>
    <property type="evidence" value="ECO:0007669"/>
    <property type="project" value="InterPro"/>
</dbReference>
<accession>A0A8S5T210</accession>
<dbReference type="EMBL" id="BK032734">
    <property type="protein sequence ID" value="DAF57404.1"/>
    <property type="molecule type" value="Genomic_DNA"/>
</dbReference>
<sequence length="225" mass="25704">MGKDVKEVVNDKIFEEIFGSDMTENEKTFLLLYLESYNGAQSYRKAYNMDNITTSRVKACELLQRPHIRAAIKRARKIMSVGFDIDPTQYIEFLLKAANANIGDYVRVEEEEKPVLDKEGNPVLNMDTGEPITNKRSRVFLNNSKDLDMSLVSSIKQGKDGVTIQLVDKLSCWDKIKDFMEWQAEKDNKAKEDSRILDAITGRIDDTWTGDNVYSDLDEALKEDG</sequence>
<dbReference type="Pfam" id="PF03592">
    <property type="entry name" value="Terminase_2"/>
    <property type="match status" value="1"/>
</dbReference>
<evidence type="ECO:0000256" key="1">
    <source>
        <dbReference type="ARBA" id="ARBA00022612"/>
    </source>
</evidence>
<dbReference type="InterPro" id="IPR038713">
    <property type="entry name" value="Terminase_Gp1_N_sf"/>
</dbReference>
<dbReference type="Gene3D" id="1.10.10.1400">
    <property type="entry name" value="Terminase, small subunit, N-terminal DNA-binding domain, HTH motif"/>
    <property type="match status" value="1"/>
</dbReference>
<protein>
    <submittedName>
        <fullName evidence="3">Terminase small subunit</fullName>
    </submittedName>
</protein>
<organism evidence="3">
    <name type="scientific">Myoviridae sp. ctqfO1</name>
    <dbReference type="NCBI Taxonomy" id="2827710"/>
    <lineage>
        <taxon>Viruses</taxon>
        <taxon>Duplodnaviria</taxon>
        <taxon>Heunggongvirae</taxon>
        <taxon>Uroviricota</taxon>
        <taxon>Caudoviricetes</taxon>
    </lineage>
</organism>
<dbReference type="PANTHER" id="PTHR41328">
    <property type="entry name" value="TERMINASE SMALL SUBUNIT-RELATED"/>
    <property type="match status" value="1"/>
</dbReference>
<dbReference type="InterPro" id="IPR052404">
    <property type="entry name" value="SPP1-like_terminase"/>
</dbReference>